<protein>
    <submittedName>
        <fullName evidence="1">Uncharacterized protein</fullName>
    </submittedName>
</protein>
<dbReference type="EMBL" id="CAJJDM010000045">
    <property type="protein sequence ID" value="CAD8070333.1"/>
    <property type="molecule type" value="Genomic_DNA"/>
</dbReference>
<dbReference type="AlphaFoldDB" id="A0A8S1LXU0"/>
<sequence length="150" mass="17493">MDVKTMLTQIPSFQFIINIYKSIVDLFTRSSMKLQSQLKNLDIYILYILISLLNSEIMHQETYDFNNVFKISISYCNAVKLFKVSVSRYIRKQKILYIQCSSNIQNILHLKLTKSKFALLIPIITKKQNHTLNSQFKQEPKQPGLGIGRS</sequence>
<keyword evidence="2" id="KW-1185">Reference proteome</keyword>
<reference evidence="1" key="1">
    <citation type="submission" date="2021-01" db="EMBL/GenBank/DDBJ databases">
        <authorList>
            <consortium name="Genoscope - CEA"/>
            <person name="William W."/>
        </authorList>
    </citation>
    <scope>NUCLEOTIDE SEQUENCE</scope>
</reference>
<accession>A0A8S1LXU0</accession>
<name>A0A8S1LXU0_PARPR</name>
<proteinExistence type="predicted"/>
<comment type="caution">
    <text evidence="1">The sequence shown here is derived from an EMBL/GenBank/DDBJ whole genome shotgun (WGS) entry which is preliminary data.</text>
</comment>
<evidence type="ECO:0000313" key="1">
    <source>
        <dbReference type="EMBL" id="CAD8070333.1"/>
    </source>
</evidence>
<gene>
    <name evidence="1" type="ORF">PPRIM_AZ9-3.1.T0450175</name>
</gene>
<dbReference type="Proteomes" id="UP000688137">
    <property type="component" value="Unassembled WGS sequence"/>
</dbReference>
<evidence type="ECO:0000313" key="2">
    <source>
        <dbReference type="Proteomes" id="UP000688137"/>
    </source>
</evidence>
<organism evidence="1 2">
    <name type="scientific">Paramecium primaurelia</name>
    <dbReference type="NCBI Taxonomy" id="5886"/>
    <lineage>
        <taxon>Eukaryota</taxon>
        <taxon>Sar</taxon>
        <taxon>Alveolata</taxon>
        <taxon>Ciliophora</taxon>
        <taxon>Intramacronucleata</taxon>
        <taxon>Oligohymenophorea</taxon>
        <taxon>Peniculida</taxon>
        <taxon>Parameciidae</taxon>
        <taxon>Paramecium</taxon>
    </lineage>
</organism>